<keyword evidence="2 6" id="KW-0032">Aminotransferase</keyword>
<dbReference type="Gene3D" id="3.90.1150.10">
    <property type="entry name" value="Aspartate Aminotransferase, domain 1"/>
    <property type="match status" value="1"/>
</dbReference>
<reference evidence="6 7" key="1">
    <citation type="submission" date="2018-05" db="EMBL/GenBank/DDBJ databases">
        <title>Genomic Encyclopedia of Type Strains, Phase IV (KMG-IV): sequencing the most valuable type-strain genomes for metagenomic binning, comparative biology and taxonomic classification.</title>
        <authorList>
            <person name="Goeker M."/>
        </authorList>
    </citation>
    <scope>NUCLEOTIDE SEQUENCE [LARGE SCALE GENOMIC DNA]</scope>
    <source>
        <strain evidence="6 7">DSM 28579</strain>
    </source>
</reference>
<dbReference type="InterPro" id="IPR015421">
    <property type="entry name" value="PyrdxlP-dep_Trfase_major"/>
</dbReference>
<proteinExistence type="inferred from homology"/>
<keyword evidence="4 5" id="KW-0663">Pyridoxal phosphate</keyword>
<dbReference type="InterPro" id="IPR015424">
    <property type="entry name" value="PyrdxlP-dep_Trfase"/>
</dbReference>
<dbReference type="CDD" id="cd00610">
    <property type="entry name" value="OAT_like"/>
    <property type="match status" value="1"/>
</dbReference>
<gene>
    <name evidence="6" type="ORF">C7377_1652</name>
</gene>
<evidence type="ECO:0000256" key="2">
    <source>
        <dbReference type="ARBA" id="ARBA00022576"/>
    </source>
</evidence>
<dbReference type="PROSITE" id="PS00600">
    <property type="entry name" value="AA_TRANSFER_CLASS_3"/>
    <property type="match status" value="1"/>
</dbReference>
<dbReference type="InterPro" id="IPR050103">
    <property type="entry name" value="Class-III_PLP-dep_AT"/>
</dbReference>
<dbReference type="InterPro" id="IPR049704">
    <property type="entry name" value="Aminotrans_3_PPA_site"/>
</dbReference>
<protein>
    <submittedName>
        <fullName evidence="6">Acetylornithine/succinyldiaminopimelate/putresci ne aminotransferase</fullName>
    </submittedName>
</protein>
<evidence type="ECO:0000313" key="7">
    <source>
        <dbReference type="Proteomes" id="UP000251835"/>
    </source>
</evidence>
<evidence type="ECO:0000256" key="1">
    <source>
        <dbReference type="ARBA" id="ARBA00001933"/>
    </source>
</evidence>
<dbReference type="SUPFAM" id="SSF53383">
    <property type="entry name" value="PLP-dependent transferases"/>
    <property type="match status" value="1"/>
</dbReference>
<dbReference type="Proteomes" id="UP000251835">
    <property type="component" value="Unassembled WGS sequence"/>
</dbReference>
<dbReference type="FunFam" id="3.40.640.10:FF:000004">
    <property type="entry name" value="Acetylornithine aminotransferase"/>
    <property type="match status" value="1"/>
</dbReference>
<dbReference type="GO" id="GO:0008483">
    <property type="term" value="F:transaminase activity"/>
    <property type="evidence" value="ECO:0007669"/>
    <property type="project" value="UniProtKB-KW"/>
</dbReference>
<dbReference type="GO" id="GO:0030170">
    <property type="term" value="F:pyridoxal phosphate binding"/>
    <property type="evidence" value="ECO:0007669"/>
    <property type="project" value="InterPro"/>
</dbReference>
<dbReference type="Pfam" id="PF00202">
    <property type="entry name" value="Aminotran_3"/>
    <property type="match status" value="1"/>
</dbReference>
<name>A0A7L4UNY4_BALHA</name>
<comment type="caution">
    <text evidence="6">The sequence shown here is derived from an EMBL/GenBank/DDBJ whole genome shotgun (WGS) entry which is preliminary data.</text>
</comment>
<evidence type="ECO:0000313" key="6">
    <source>
        <dbReference type="EMBL" id="PVX50007.1"/>
    </source>
</evidence>
<comment type="cofactor">
    <cofactor evidence="1">
        <name>pyridoxal 5'-phosphate</name>
        <dbReference type="ChEBI" id="CHEBI:597326"/>
    </cofactor>
</comment>
<dbReference type="Gene3D" id="3.40.640.10">
    <property type="entry name" value="Type I PLP-dependent aspartate aminotransferase-like (Major domain)"/>
    <property type="match status" value="1"/>
</dbReference>
<accession>A0A7L4UNY4</accession>
<evidence type="ECO:0000256" key="3">
    <source>
        <dbReference type="ARBA" id="ARBA00022679"/>
    </source>
</evidence>
<sequence>MVSKRQLFFQHIGQTSPQPIGLEIEKAEGIYLYSTDGKRYIDLVSGVSVSNLGHNHPKIVNAVKEQAEKYMHLMVYGEYVEAPQVLYAKKLTDALPERLNNLYYVNSGSEAIEAAIKLSKRYTGRREIVAFKNAYHGSTHGALSIGNESLKNAYRPLLPEIRILEFNNEEQLRQITEQTACVVIEPIQAEGGCILPEDDFLKKLRKRCDEVGALLVFDEIQMGFGRTGKLFAFENYGIVPDILCLAKAMGGGMPLGGLISDKKILDSFTSNPMLGHITTFGGHPVSAAAGLASFELLTEGNILDKVEEKGRRFETALKDLPQVKEIRRIGLFLAVEMYDAASFESYMQRGFELGLINDPFLFYSNTFRISPPLNITDWEIEEAINLIISALK</sequence>
<comment type="similarity">
    <text evidence="5">Belongs to the class-III pyridoxal-phosphate-dependent aminotransferase family.</text>
</comment>
<evidence type="ECO:0000256" key="5">
    <source>
        <dbReference type="RuleBase" id="RU003560"/>
    </source>
</evidence>
<dbReference type="PANTHER" id="PTHR11986">
    <property type="entry name" value="AMINOTRANSFERASE CLASS III"/>
    <property type="match status" value="1"/>
</dbReference>
<dbReference type="EMBL" id="QENZ01000005">
    <property type="protein sequence ID" value="PVX50007.1"/>
    <property type="molecule type" value="Genomic_DNA"/>
</dbReference>
<evidence type="ECO:0000256" key="4">
    <source>
        <dbReference type="ARBA" id="ARBA00022898"/>
    </source>
</evidence>
<dbReference type="PANTHER" id="PTHR11986:SF79">
    <property type="entry name" value="ACETYLORNITHINE AMINOTRANSFERASE, MITOCHONDRIAL"/>
    <property type="match status" value="1"/>
</dbReference>
<keyword evidence="7" id="KW-1185">Reference proteome</keyword>
<dbReference type="InterPro" id="IPR015422">
    <property type="entry name" value="PyrdxlP-dep_Trfase_small"/>
</dbReference>
<dbReference type="AlphaFoldDB" id="A0A7L4UNY4"/>
<keyword evidence="3 6" id="KW-0808">Transferase</keyword>
<dbReference type="GO" id="GO:0042802">
    <property type="term" value="F:identical protein binding"/>
    <property type="evidence" value="ECO:0007669"/>
    <property type="project" value="TreeGrafter"/>
</dbReference>
<organism evidence="6 7">
    <name type="scientific">Balneicella halophila</name>
    <dbReference type="NCBI Taxonomy" id="1537566"/>
    <lineage>
        <taxon>Bacteria</taxon>
        <taxon>Pseudomonadati</taxon>
        <taxon>Bacteroidota</taxon>
        <taxon>Bacteroidia</taxon>
        <taxon>Bacteroidales</taxon>
        <taxon>Balneicellaceae</taxon>
        <taxon>Balneicella</taxon>
    </lineage>
</organism>
<dbReference type="PIRSF" id="PIRSF000521">
    <property type="entry name" value="Transaminase_4ab_Lys_Orn"/>
    <property type="match status" value="1"/>
</dbReference>
<dbReference type="InterPro" id="IPR005814">
    <property type="entry name" value="Aminotrans_3"/>
</dbReference>